<gene>
    <name evidence="1" type="ORF">KP78_06250</name>
</gene>
<reference evidence="1 2" key="1">
    <citation type="submission" date="2015-01" db="EMBL/GenBank/DDBJ databases">
        <title>Genome sequencing of Jeotgalibacillus soli.</title>
        <authorList>
            <person name="Goh K.M."/>
            <person name="Chan K.-G."/>
            <person name="Yaakop A.S."/>
            <person name="Ee R."/>
            <person name="Gan H.M."/>
            <person name="Chan C.S."/>
        </authorList>
    </citation>
    <scope>NUCLEOTIDE SEQUENCE [LARGE SCALE GENOMIC DNA]</scope>
    <source>
        <strain evidence="1 2">P9</strain>
    </source>
</reference>
<proteinExistence type="predicted"/>
<protein>
    <submittedName>
        <fullName evidence="1">Uncharacterized protein</fullName>
    </submittedName>
</protein>
<organism evidence="1 2">
    <name type="scientific">Jeotgalibacillus soli</name>
    <dbReference type="NCBI Taxonomy" id="889306"/>
    <lineage>
        <taxon>Bacteria</taxon>
        <taxon>Bacillati</taxon>
        <taxon>Bacillota</taxon>
        <taxon>Bacilli</taxon>
        <taxon>Bacillales</taxon>
        <taxon>Caryophanaceae</taxon>
        <taxon>Jeotgalibacillus</taxon>
    </lineage>
</organism>
<evidence type="ECO:0000313" key="1">
    <source>
        <dbReference type="EMBL" id="KIL50624.1"/>
    </source>
</evidence>
<dbReference type="EMBL" id="JXRP01000008">
    <property type="protein sequence ID" value="KIL50624.1"/>
    <property type="molecule type" value="Genomic_DNA"/>
</dbReference>
<keyword evidence="2" id="KW-1185">Reference proteome</keyword>
<comment type="caution">
    <text evidence="1">The sequence shown here is derived from an EMBL/GenBank/DDBJ whole genome shotgun (WGS) entry which is preliminary data.</text>
</comment>
<dbReference type="PATRIC" id="fig|889306.3.peg.623"/>
<evidence type="ECO:0000313" key="2">
    <source>
        <dbReference type="Proteomes" id="UP000031938"/>
    </source>
</evidence>
<sequence length="56" mass="6803">MADKNKFDIGDIIRIKTTDELVTVNKWHYVKNMKEYSYTVKEHPSTFYFENELRSK</sequence>
<accession>A0A0C2S9J1</accession>
<dbReference type="Proteomes" id="UP000031938">
    <property type="component" value="Unassembled WGS sequence"/>
</dbReference>
<dbReference type="RefSeq" id="WP_162835565.1">
    <property type="nucleotide sequence ID" value="NZ_JXRP01000008.1"/>
</dbReference>
<name>A0A0C2S9J1_9BACL</name>
<dbReference type="AlphaFoldDB" id="A0A0C2S9J1"/>